<protein>
    <submittedName>
        <fullName evidence="2">DNA-directed RNA polymerase subunit beta</fullName>
    </submittedName>
</protein>
<name>A0ABX2SZ49_9BACL</name>
<dbReference type="InterPro" id="IPR024596">
    <property type="entry name" value="RNApol_su_b/EpuA"/>
</dbReference>
<dbReference type="RefSeq" id="WP_179939675.1">
    <property type="nucleotide sequence ID" value="NZ_JACBYF010000001.1"/>
</dbReference>
<organism evidence="2 3">
    <name type="scientific">Gemelliphila palaticanis</name>
    <dbReference type="NCBI Taxonomy" id="81950"/>
    <lineage>
        <taxon>Bacteria</taxon>
        <taxon>Bacillati</taxon>
        <taxon>Bacillota</taxon>
        <taxon>Bacilli</taxon>
        <taxon>Bacillales</taxon>
        <taxon>Gemellaceae</taxon>
        <taxon>Gemelliphila</taxon>
    </lineage>
</organism>
<evidence type="ECO:0000313" key="2">
    <source>
        <dbReference type="EMBL" id="NYS46633.1"/>
    </source>
</evidence>
<dbReference type="EMBL" id="JACBYF010000001">
    <property type="protein sequence ID" value="NYS46633.1"/>
    <property type="molecule type" value="Genomic_DNA"/>
</dbReference>
<keyword evidence="3" id="KW-1185">Reference proteome</keyword>
<sequence>MKKSNKLFNFLKFLLILFATLYLGVIIGYSVIGNGDLIDALDLSALKHIIDIIFN</sequence>
<evidence type="ECO:0000313" key="3">
    <source>
        <dbReference type="Proteomes" id="UP000531840"/>
    </source>
</evidence>
<proteinExistence type="predicted"/>
<keyword evidence="1" id="KW-0472">Membrane</keyword>
<feature type="transmembrane region" description="Helical" evidence="1">
    <location>
        <begin position="12"/>
        <end position="32"/>
    </location>
</feature>
<dbReference type="GO" id="GO:0000428">
    <property type="term" value="C:DNA-directed RNA polymerase complex"/>
    <property type="evidence" value="ECO:0007669"/>
    <property type="project" value="UniProtKB-KW"/>
</dbReference>
<keyword evidence="1" id="KW-0812">Transmembrane</keyword>
<evidence type="ECO:0000256" key="1">
    <source>
        <dbReference type="SAM" id="Phobius"/>
    </source>
</evidence>
<keyword evidence="2" id="KW-0804">Transcription</keyword>
<keyword evidence="1" id="KW-1133">Transmembrane helix</keyword>
<dbReference type="Pfam" id="PF11772">
    <property type="entry name" value="EpuA"/>
    <property type="match status" value="1"/>
</dbReference>
<accession>A0ABX2SZ49</accession>
<dbReference type="Proteomes" id="UP000531840">
    <property type="component" value="Unassembled WGS sequence"/>
</dbReference>
<keyword evidence="2" id="KW-0240">DNA-directed RNA polymerase</keyword>
<comment type="caution">
    <text evidence="2">The sequence shown here is derived from an EMBL/GenBank/DDBJ whole genome shotgun (WGS) entry which is preliminary data.</text>
</comment>
<gene>
    <name evidence="2" type="ORF">HZY85_00290</name>
</gene>
<reference evidence="2 3" key="1">
    <citation type="submission" date="2020-07" db="EMBL/GenBank/DDBJ databases">
        <title>MOT database genomes.</title>
        <authorList>
            <person name="Joseph S."/>
            <person name="Aduse-Opoku J."/>
            <person name="Hashim A."/>
            <person name="Wade W."/>
            <person name="Curtis M."/>
        </authorList>
    </citation>
    <scope>NUCLEOTIDE SEQUENCE [LARGE SCALE GENOMIC DNA]</scope>
    <source>
        <strain evidence="2 3">CIP 106318</strain>
    </source>
</reference>